<dbReference type="Proteomes" id="UP000677117">
    <property type="component" value="Chromosome"/>
</dbReference>
<dbReference type="AlphaFoldDB" id="A0A8F1M9I6"/>
<dbReference type="EMBL" id="CP076459">
    <property type="protein sequence ID" value="QWQ31275.1"/>
    <property type="molecule type" value="Genomic_DNA"/>
</dbReference>
<name>A0A8F1M9I6_9BACT</name>
<evidence type="ECO:0000313" key="1">
    <source>
        <dbReference type="EMBL" id="QWQ31275.1"/>
    </source>
</evidence>
<sequence>MKMAKYFLSEGKYPTMSGPLLGESVFDEKINGLPLTEVMVREKINTWCGVNQATAIEEVEKRISDVREFIQAPVTEKFSNVIRHCADSLGIRERVETVNGLSIDHLKRVVRRKRESFD</sequence>
<dbReference type="RefSeq" id="WP_232736071.1">
    <property type="nucleotide sequence ID" value="NZ_CP076459.1"/>
</dbReference>
<accession>A0A8F1M9I6</accession>
<gene>
    <name evidence="1" type="ORF">KOY49_03780</name>
</gene>
<organism evidence="1 2">
    <name type="scientific">Candidatus Minimicrobia vallesae</name>
    <dbReference type="NCBI Taxonomy" id="2841264"/>
    <lineage>
        <taxon>Bacteria</taxon>
        <taxon>Candidatus Saccharimonadota</taxon>
        <taxon>Candidatus Saccharimonadota incertae sedis</taxon>
        <taxon>Candidatus Minimicrobia</taxon>
    </lineage>
</organism>
<protein>
    <submittedName>
        <fullName evidence="1">Uncharacterized protein</fullName>
    </submittedName>
</protein>
<proteinExistence type="predicted"/>
<keyword evidence="2" id="KW-1185">Reference proteome</keyword>
<reference evidence="1" key="1">
    <citation type="submission" date="2021-06" db="EMBL/GenBank/DDBJ databases">
        <title>An adapted protocol for Saccharibacteria cultivation: two new species join this phylum of Candidate Phyla Radiations.</title>
        <authorList>
            <person name="Ibrahim A."/>
            <person name="Maatouk M."/>
            <person name="Raoult D."/>
            <person name="Bittar F."/>
        </authorList>
    </citation>
    <scope>NUCLEOTIDE SEQUENCE</scope>
    <source>
        <strain evidence="1">IHU2</strain>
    </source>
</reference>
<dbReference type="KEGG" id="mvl:KOY49_03780"/>
<evidence type="ECO:0000313" key="2">
    <source>
        <dbReference type="Proteomes" id="UP000677117"/>
    </source>
</evidence>